<evidence type="ECO:0000313" key="4">
    <source>
        <dbReference type="EMBL" id="CAG7622369.1"/>
    </source>
</evidence>
<comment type="similarity">
    <text evidence="3">Belongs to the glycosyl hydrolase 43 family.</text>
</comment>
<dbReference type="GO" id="GO:0005975">
    <property type="term" value="P:carbohydrate metabolic process"/>
    <property type="evidence" value="ECO:0007669"/>
    <property type="project" value="InterPro"/>
</dbReference>
<gene>
    <name evidence="4" type="ORF">PAESOLCIP111_02419</name>
</gene>
<sequence>MTMYFADTTKGRPYSKDPAVVKFKGTYYMYYSVHTPIEGKAGGIWGIGIAISDDMDEWRVAGEIHREHEYEANGFCAPGAIVKDGQIHLFYQTYGNGAKDAICHAVSEDGLHFRRNDSNPIFSPTGEWNNGRAIDADVIRFHDQYYLYFATRDPKGEIQMLGVAVTGADSDFGRDSWVQACAESILKPELSWEGKCIEAAAACVKDQKVFMFYAGNYNNMPQQIGCAVSEDGIHFRRLSDMPFLPNGDPGEWNASESGHPFLFQDEDDRTYLFYQGNNDHGKTWYISKVEIGWQQGRPLMIRE</sequence>
<dbReference type="AlphaFoldDB" id="A0A916K319"/>
<protein>
    <recommendedName>
        <fullName evidence="6">Glycoside hydrolase</fullName>
    </recommendedName>
</protein>
<name>A0A916K319_9BACL</name>
<dbReference type="GO" id="GO:0004553">
    <property type="term" value="F:hydrolase activity, hydrolyzing O-glycosyl compounds"/>
    <property type="evidence" value="ECO:0007669"/>
    <property type="project" value="InterPro"/>
</dbReference>
<dbReference type="RefSeq" id="WP_218092198.1">
    <property type="nucleotide sequence ID" value="NZ_CAJVAS010000008.1"/>
</dbReference>
<accession>A0A916K319</accession>
<organism evidence="4 5">
    <name type="scientific">Paenibacillus solanacearum</name>
    <dbReference type="NCBI Taxonomy" id="2048548"/>
    <lineage>
        <taxon>Bacteria</taxon>
        <taxon>Bacillati</taxon>
        <taxon>Bacillota</taxon>
        <taxon>Bacilli</taxon>
        <taxon>Bacillales</taxon>
        <taxon>Paenibacillaceae</taxon>
        <taxon>Paenibacillus</taxon>
    </lineage>
</organism>
<keyword evidence="2 3" id="KW-0326">Glycosidase</keyword>
<evidence type="ECO:0008006" key="6">
    <source>
        <dbReference type="Google" id="ProtNLM"/>
    </source>
</evidence>
<dbReference type="EMBL" id="CAJVAS010000008">
    <property type="protein sequence ID" value="CAG7622369.1"/>
    <property type="molecule type" value="Genomic_DNA"/>
</dbReference>
<keyword evidence="1 3" id="KW-0378">Hydrolase</keyword>
<dbReference type="PANTHER" id="PTHR35279">
    <property type="match status" value="1"/>
</dbReference>
<proteinExistence type="inferred from homology"/>
<dbReference type="InterPro" id="IPR006710">
    <property type="entry name" value="Glyco_hydro_43"/>
</dbReference>
<dbReference type="PANTHER" id="PTHR35279:SF1">
    <property type="entry name" value="ARABINANASE_LEVANSUCRASE_INVERTASE"/>
    <property type="match status" value="1"/>
</dbReference>
<dbReference type="Proteomes" id="UP000693672">
    <property type="component" value="Unassembled WGS sequence"/>
</dbReference>
<evidence type="ECO:0000256" key="3">
    <source>
        <dbReference type="RuleBase" id="RU361187"/>
    </source>
</evidence>
<dbReference type="Pfam" id="PF04616">
    <property type="entry name" value="Glyco_hydro_43"/>
    <property type="match status" value="1"/>
</dbReference>
<reference evidence="4" key="1">
    <citation type="submission" date="2021-06" db="EMBL/GenBank/DDBJ databases">
        <authorList>
            <person name="Criscuolo A."/>
        </authorList>
    </citation>
    <scope>NUCLEOTIDE SEQUENCE</scope>
    <source>
        <strain evidence="4">CIP111600</strain>
    </source>
</reference>
<keyword evidence="5" id="KW-1185">Reference proteome</keyword>
<evidence type="ECO:0000313" key="5">
    <source>
        <dbReference type="Proteomes" id="UP000693672"/>
    </source>
</evidence>
<evidence type="ECO:0000256" key="1">
    <source>
        <dbReference type="ARBA" id="ARBA00022801"/>
    </source>
</evidence>
<comment type="caution">
    <text evidence="4">The sequence shown here is derived from an EMBL/GenBank/DDBJ whole genome shotgun (WGS) entry which is preliminary data.</text>
</comment>
<evidence type="ECO:0000256" key="2">
    <source>
        <dbReference type="ARBA" id="ARBA00023295"/>
    </source>
</evidence>